<sequence length="333" mass="37592">MFARVPRKSGGVNLAEPKMSKKGGEEAIRRSNALEKDDLEALRYRKEIYELVTKRWTEDASEISEYRKPDAYDVEGGVNQEKRFALALQRCRLACLCLSLWSRVPTSDSRCSFQFDVNSVFFFQWFCKRCFPCGRSLGGHIRSHLIHKNNSSSCVAPNKEPRSSKPRSQLRENPKRTYKDCDLLSSSSLWSDESETEDGSDPNRRNRLQNPNGKSCFHGGNNCGFSVSVAVEPKQEEIATAMCLIMLSRDVGNWGDVSSSVKAKFLEKIALLQVDQSERIRGEKIQGKNSVSGVVSNNSNRNNPNLKYADSGHLQNGSKMKEIQSSSKWVYLK</sequence>
<dbReference type="EMBL" id="JAKOGI010000009">
    <property type="protein sequence ID" value="KAJ8451436.1"/>
    <property type="molecule type" value="Genomic_DNA"/>
</dbReference>
<keyword evidence="3" id="KW-1185">Reference proteome</keyword>
<feature type="region of interest" description="Disordered" evidence="1">
    <location>
        <begin position="1"/>
        <end position="27"/>
    </location>
</feature>
<reference evidence="2" key="1">
    <citation type="submission" date="2022-04" db="EMBL/GenBank/DDBJ databases">
        <title>Carnegiea gigantea Genome sequencing and assembly v2.</title>
        <authorList>
            <person name="Copetti D."/>
            <person name="Sanderson M.J."/>
            <person name="Burquez A."/>
            <person name="Wojciechowski M.F."/>
        </authorList>
    </citation>
    <scope>NUCLEOTIDE SEQUENCE</scope>
    <source>
        <strain evidence="2">SGP5-SGP5p</strain>
        <tissue evidence="2">Aerial part</tissue>
    </source>
</reference>
<dbReference type="Proteomes" id="UP001153076">
    <property type="component" value="Unassembled WGS sequence"/>
</dbReference>
<evidence type="ECO:0008006" key="4">
    <source>
        <dbReference type="Google" id="ProtNLM"/>
    </source>
</evidence>
<accession>A0A9Q1KV21</accession>
<gene>
    <name evidence="2" type="ORF">Cgig2_017827</name>
</gene>
<feature type="compositionally biased region" description="Basic and acidic residues" evidence="1">
    <location>
        <begin position="18"/>
        <end position="27"/>
    </location>
</feature>
<feature type="compositionally biased region" description="Basic and acidic residues" evidence="1">
    <location>
        <begin position="159"/>
        <end position="174"/>
    </location>
</feature>
<dbReference type="AlphaFoldDB" id="A0A9Q1KV21"/>
<dbReference type="PANTHER" id="PTHR46869">
    <property type="entry name" value="C2H2-LIKE ZINC FINGER PROTEIN"/>
    <property type="match status" value="1"/>
</dbReference>
<evidence type="ECO:0000313" key="3">
    <source>
        <dbReference type="Proteomes" id="UP001153076"/>
    </source>
</evidence>
<dbReference type="OrthoDB" id="9451254at2759"/>
<proteinExistence type="predicted"/>
<feature type="region of interest" description="Disordered" evidence="1">
    <location>
        <begin position="152"/>
        <end position="174"/>
    </location>
</feature>
<feature type="region of interest" description="Disordered" evidence="1">
    <location>
        <begin position="188"/>
        <end position="213"/>
    </location>
</feature>
<organism evidence="2 3">
    <name type="scientific">Carnegiea gigantea</name>
    <dbReference type="NCBI Taxonomy" id="171969"/>
    <lineage>
        <taxon>Eukaryota</taxon>
        <taxon>Viridiplantae</taxon>
        <taxon>Streptophyta</taxon>
        <taxon>Embryophyta</taxon>
        <taxon>Tracheophyta</taxon>
        <taxon>Spermatophyta</taxon>
        <taxon>Magnoliopsida</taxon>
        <taxon>eudicotyledons</taxon>
        <taxon>Gunneridae</taxon>
        <taxon>Pentapetalae</taxon>
        <taxon>Caryophyllales</taxon>
        <taxon>Cactineae</taxon>
        <taxon>Cactaceae</taxon>
        <taxon>Cactoideae</taxon>
        <taxon>Echinocereeae</taxon>
        <taxon>Carnegiea</taxon>
    </lineage>
</organism>
<feature type="compositionally biased region" description="Low complexity" evidence="1">
    <location>
        <begin position="290"/>
        <end position="305"/>
    </location>
</feature>
<protein>
    <recommendedName>
        <fullName evidence="4">C2H2-type domain-containing protein</fullName>
    </recommendedName>
</protein>
<feature type="region of interest" description="Disordered" evidence="1">
    <location>
        <begin position="290"/>
        <end position="319"/>
    </location>
</feature>
<dbReference type="PANTHER" id="PTHR46869:SF6">
    <property type="entry name" value="C2H2-TYPE DOMAIN-CONTAINING PROTEIN"/>
    <property type="match status" value="1"/>
</dbReference>
<evidence type="ECO:0000313" key="2">
    <source>
        <dbReference type="EMBL" id="KAJ8451436.1"/>
    </source>
</evidence>
<comment type="caution">
    <text evidence="2">The sequence shown here is derived from an EMBL/GenBank/DDBJ whole genome shotgun (WGS) entry which is preliminary data.</text>
</comment>
<name>A0A9Q1KV21_9CARY</name>
<evidence type="ECO:0000256" key="1">
    <source>
        <dbReference type="SAM" id="MobiDB-lite"/>
    </source>
</evidence>